<comment type="subcellular location">
    <subcellularLocation>
        <location evidence="1">Nucleus</location>
    </subcellularLocation>
</comment>
<keyword evidence="3" id="KW-0234">DNA repair</keyword>
<gene>
    <name evidence="5" type="ORF">Tco_1068331</name>
</gene>
<dbReference type="InterPro" id="IPR039776">
    <property type="entry name" value="Pds5"/>
</dbReference>
<keyword evidence="6" id="KW-1185">Reference proteome</keyword>
<evidence type="ECO:0000313" key="5">
    <source>
        <dbReference type="EMBL" id="GJT86614.1"/>
    </source>
</evidence>
<evidence type="ECO:0000256" key="4">
    <source>
        <dbReference type="ARBA" id="ARBA00023242"/>
    </source>
</evidence>
<proteinExistence type="predicted"/>
<reference evidence="5" key="1">
    <citation type="journal article" date="2022" name="Int. J. Mol. Sci.">
        <title>Draft Genome of Tanacetum Coccineum: Genomic Comparison of Closely Related Tanacetum-Family Plants.</title>
        <authorList>
            <person name="Yamashiro T."/>
            <person name="Shiraishi A."/>
            <person name="Nakayama K."/>
            <person name="Satake H."/>
        </authorList>
    </citation>
    <scope>NUCLEOTIDE SEQUENCE</scope>
</reference>
<dbReference type="EMBL" id="BQNB010019563">
    <property type="protein sequence ID" value="GJT86614.1"/>
    <property type="molecule type" value="Genomic_DNA"/>
</dbReference>
<accession>A0ABQ5HG95</accession>
<name>A0ABQ5HG95_9ASTR</name>
<protein>
    <submittedName>
        <fullName evidence="5">Uncharacterized protein</fullName>
    </submittedName>
</protein>
<evidence type="ECO:0000256" key="3">
    <source>
        <dbReference type="ARBA" id="ARBA00023204"/>
    </source>
</evidence>
<keyword evidence="4" id="KW-0539">Nucleus</keyword>
<evidence type="ECO:0000256" key="1">
    <source>
        <dbReference type="ARBA" id="ARBA00004123"/>
    </source>
</evidence>
<dbReference type="PANTHER" id="PTHR12663">
    <property type="entry name" value="ANDROGEN INDUCED INHIBITOR OF PROLIFERATION AS3 / PDS5-RELATED"/>
    <property type="match status" value="1"/>
</dbReference>
<evidence type="ECO:0000313" key="6">
    <source>
        <dbReference type="Proteomes" id="UP001151760"/>
    </source>
</evidence>
<dbReference type="PANTHER" id="PTHR12663:SF3">
    <property type="entry name" value="SISTER CHROMATID COHESION PROTEIN PDS5 HOMOLOG C"/>
    <property type="match status" value="1"/>
</dbReference>
<reference evidence="5" key="2">
    <citation type="submission" date="2022-01" db="EMBL/GenBank/DDBJ databases">
        <authorList>
            <person name="Yamashiro T."/>
            <person name="Shiraishi A."/>
            <person name="Satake H."/>
            <person name="Nakayama K."/>
        </authorList>
    </citation>
    <scope>NUCLEOTIDE SEQUENCE</scope>
</reference>
<organism evidence="5 6">
    <name type="scientific">Tanacetum coccineum</name>
    <dbReference type="NCBI Taxonomy" id="301880"/>
    <lineage>
        <taxon>Eukaryota</taxon>
        <taxon>Viridiplantae</taxon>
        <taxon>Streptophyta</taxon>
        <taxon>Embryophyta</taxon>
        <taxon>Tracheophyta</taxon>
        <taxon>Spermatophyta</taxon>
        <taxon>Magnoliopsida</taxon>
        <taxon>eudicotyledons</taxon>
        <taxon>Gunneridae</taxon>
        <taxon>Pentapetalae</taxon>
        <taxon>asterids</taxon>
        <taxon>campanulids</taxon>
        <taxon>Asterales</taxon>
        <taxon>Asteraceae</taxon>
        <taxon>Asteroideae</taxon>
        <taxon>Anthemideae</taxon>
        <taxon>Anthemidinae</taxon>
        <taxon>Tanacetum</taxon>
    </lineage>
</organism>
<keyword evidence="2" id="KW-0227">DNA damage</keyword>
<comment type="caution">
    <text evidence="5">The sequence shown here is derived from an EMBL/GenBank/DDBJ whole genome shotgun (WGS) entry which is preliminary data.</text>
</comment>
<evidence type="ECO:0000256" key="2">
    <source>
        <dbReference type="ARBA" id="ARBA00022763"/>
    </source>
</evidence>
<sequence length="212" mass="24171">MMMKLMTTIIEEVKTINLELEDLLLTSARKGDQVAKAVYRYLGRTIPSTIYTGTLECPEGPANIKQTETHCQHGTWETVNLPSSDVSPMPSKPIAKTQAQSAKHGENLVGSRIKFWWRKDEIYFEGLVKSFDFICKRRKVDILEPVSHFLEAARENLSLKICRSLKITKLPTFTVPHYSFIKIVEVPVQVFIAYGVNKGQEVDRFRKPQPGM</sequence>
<dbReference type="Proteomes" id="UP001151760">
    <property type="component" value="Unassembled WGS sequence"/>
</dbReference>